<dbReference type="GO" id="GO:0016491">
    <property type="term" value="F:oxidoreductase activity"/>
    <property type="evidence" value="ECO:0007669"/>
    <property type="project" value="UniProtKB-KW"/>
</dbReference>
<evidence type="ECO:0008006" key="5">
    <source>
        <dbReference type="Google" id="ProtNLM"/>
    </source>
</evidence>
<keyword evidence="4" id="KW-1185">Reference proteome</keyword>
<keyword evidence="1" id="KW-0285">Flavoprotein</keyword>
<dbReference type="PANTHER" id="PTHR43656">
    <property type="entry name" value="BINDING OXIDOREDUCTASE, PUTATIVE (AFU_ORTHOLOGUE AFUA_2G08260)-RELATED"/>
    <property type="match status" value="1"/>
</dbReference>
<keyword evidence="2" id="KW-0560">Oxidoreductase</keyword>
<dbReference type="InterPro" id="IPR051799">
    <property type="entry name" value="NADH_flavin_oxidoreductase"/>
</dbReference>
<protein>
    <recommendedName>
        <fullName evidence="5">NADH:flavin oxidoreductase/NADH oxidase N-terminal domain-containing protein</fullName>
    </recommendedName>
</protein>
<dbReference type="SUPFAM" id="SSF51395">
    <property type="entry name" value="FMN-linked oxidoreductases"/>
    <property type="match status" value="1"/>
</dbReference>
<gene>
    <name evidence="3" type="ORF">SVUK_LOCUS14111</name>
</gene>
<dbReference type="InterPro" id="IPR013785">
    <property type="entry name" value="Aldolase_TIM"/>
</dbReference>
<evidence type="ECO:0000256" key="2">
    <source>
        <dbReference type="ARBA" id="ARBA00023002"/>
    </source>
</evidence>
<dbReference type="OrthoDB" id="1663137at2759"/>
<dbReference type="AlphaFoldDB" id="A0A3P7JEI0"/>
<accession>A0A3P7JEI0</accession>
<reference evidence="3 4" key="1">
    <citation type="submission" date="2018-11" db="EMBL/GenBank/DDBJ databases">
        <authorList>
            <consortium name="Pathogen Informatics"/>
        </authorList>
    </citation>
    <scope>NUCLEOTIDE SEQUENCE [LARGE SCALE GENOMIC DNA]</scope>
</reference>
<evidence type="ECO:0000313" key="3">
    <source>
        <dbReference type="EMBL" id="VDM79113.1"/>
    </source>
</evidence>
<dbReference type="PANTHER" id="PTHR43656:SF5">
    <property type="entry name" value="NADH:FLAVIN OXIDOREDUCTASE_NADH OXIDASE N-TERMINAL DOMAIN-CONTAINING PROTEIN"/>
    <property type="match status" value="1"/>
</dbReference>
<dbReference type="Gene3D" id="3.20.20.70">
    <property type="entry name" value="Aldolase class I"/>
    <property type="match status" value="1"/>
</dbReference>
<dbReference type="EMBL" id="UYYB01103988">
    <property type="protein sequence ID" value="VDM79113.1"/>
    <property type="molecule type" value="Genomic_DNA"/>
</dbReference>
<evidence type="ECO:0000313" key="4">
    <source>
        <dbReference type="Proteomes" id="UP000270094"/>
    </source>
</evidence>
<dbReference type="Proteomes" id="UP000270094">
    <property type="component" value="Unassembled WGS sequence"/>
</dbReference>
<organism evidence="3 4">
    <name type="scientific">Strongylus vulgaris</name>
    <name type="common">Blood worm</name>
    <dbReference type="NCBI Taxonomy" id="40348"/>
    <lineage>
        <taxon>Eukaryota</taxon>
        <taxon>Metazoa</taxon>
        <taxon>Ecdysozoa</taxon>
        <taxon>Nematoda</taxon>
        <taxon>Chromadorea</taxon>
        <taxon>Rhabditida</taxon>
        <taxon>Rhabditina</taxon>
        <taxon>Rhabditomorpha</taxon>
        <taxon>Strongyloidea</taxon>
        <taxon>Strongylidae</taxon>
        <taxon>Strongylus</taxon>
    </lineage>
</organism>
<sequence>MRESTRKREAFFLEFAQKACSLLSSSVVSIIRPVFEETVVYLTGGFRTAPAMVNAILEGNTDGIGLGRPITTEPDLPAKLLHGECLAAADVKLDPDDYMLTSTASNMQMAQMGKRPFAELKR</sequence>
<evidence type="ECO:0000256" key="1">
    <source>
        <dbReference type="ARBA" id="ARBA00022630"/>
    </source>
</evidence>
<proteinExistence type="predicted"/>
<name>A0A3P7JEI0_STRVU</name>